<dbReference type="RefSeq" id="WP_209797204.1">
    <property type="nucleotide sequence ID" value="NZ_JAGGJZ010000005.1"/>
</dbReference>
<keyword evidence="3" id="KW-0378">Hydrolase</keyword>
<evidence type="ECO:0000259" key="1">
    <source>
        <dbReference type="Pfam" id="PF00557"/>
    </source>
</evidence>
<dbReference type="GO" id="GO:0102009">
    <property type="term" value="F:proline dipeptidase activity"/>
    <property type="evidence" value="ECO:0007669"/>
    <property type="project" value="UniProtKB-EC"/>
</dbReference>
<keyword evidence="4" id="KW-1185">Reference proteome</keyword>
<evidence type="ECO:0000313" key="3">
    <source>
        <dbReference type="EMBL" id="MBP1890280.1"/>
    </source>
</evidence>
<dbReference type="Proteomes" id="UP000783390">
    <property type="component" value="Unassembled WGS sequence"/>
</dbReference>
<proteinExistence type="predicted"/>
<dbReference type="SUPFAM" id="SSF55920">
    <property type="entry name" value="Creatinase/aminopeptidase"/>
    <property type="match status" value="1"/>
</dbReference>
<feature type="domain" description="Creatinase N-terminal" evidence="2">
    <location>
        <begin position="5"/>
        <end position="131"/>
    </location>
</feature>
<comment type="caution">
    <text evidence="3">The sequence shown here is derived from an EMBL/GenBank/DDBJ whole genome shotgun (WGS) entry which is preliminary data.</text>
</comment>
<dbReference type="EC" id="3.4.13.9" evidence="3"/>
<dbReference type="InterPro" id="IPR029149">
    <property type="entry name" value="Creatin/AminoP/Spt16_N"/>
</dbReference>
<feature type="domain" description="Peptidase M24" evidence="1">
    <location>
        <begin position="138"/>
        <end position="342"/>
    </location>
</feature>
<dbReference type="EMBL" id="JAGGJZ010000005">
    <property type="protein sequence ID" value="MBP1890280.1"/>
    <property type="molecule type" value="Genomic_DNA"/>
</dbReference>
<gene>
    <name evidence="3" type="ORF">J2Z53_001870</name>
</gene>
<evidence type="ECO:0000259" key="2">
    <source>
        <dbReference type="Pfam" id="PF01321"/>
    </source>
</evidence>
<name>A0ABS4F1Z0_9CLOT</name>
<dbReference type="Pfam" id="PF00557">
    <property type="entry name" value="Peptidase_M24"/>
    <property type="match status" value="1"/>
</dbReference>
<accession>A0ABS4F1Z0</accession>
<dbReference type="InterPro" id="IPR036005">
    <property type="entry name" value="Creatinase/aminopeptidase-like"/>
</dbReference>
<dbReference type="PANTHER" id="PTHR46112">
    <property type="entry name" value="AMINOPEPTIDASE"/>
    <property type="match status" value="1"/>
</dbReference>
<dbReference type="CDD" id="cd01092">
    <property type="entry name" value="APP-like"/>
    <property type="match status" value="1"/>
</dbReference>
<evidence type="ECO:0000313" key="4">
    <source>
        <dbReference type="Proteomes" id="UP000783390"/>
    </source>
</evidence>
<dbReference type="InterPro" id="IPR000587">
    <property type="entry name" value="Creatinase_N"/>
</dbReference>
<protein>
    <submittedName>
        <fullName evidence="3">Xaa-Pro dipeptidase</fullName>
        <ecNumber evidence="3">3.4.13.9</ecNumber>
    </submittedName>
</protein>
<keyword evidence="3" id="KW-0645">Protease</keyword>
<dbReference type="Pfam" id="PF01321">
    <property type="entry name" value="Creatinase_N"/>
    <property type="match status" value="1"/>
</dbReference>
<dbReference type="InterPro" id="IPR000994">
    <property type="entry name" value="Pept_M24"/>
</dbReference>
<keyword evidence="3" id="KW-0224">Dipeptidase</keyword>
<dbReference type="Gene3D" id="3.90.230.10">
    <property type="entry name" value="Creatinase/methionine aminopeptidase superfamily"/>
    <property type="match status" value="1"/>
</dbReference>
<dbReference type="Gene3D" id="3.40.350.10">
    <property type="entry name" value="Creatinase/prolidase N-terminal domain"/>
    <property type="match status" value="1"/>
</dbReference>
<dbReference type="InterPro" id="IPR050659">
    <property type="entry name" value="Peptidase_M24B"/>
</dbReference>
<reference evidence="3 4" key="1">
    <citation type="submission" date="2021-03" db="EMBL/GenBank/DDBJ databases">
        <title>Genomic Encyclopedia of Type Strains, Phase IV (KMG-IV): sequencing the most valuable type-strain genomes for metagenomic binning, comparative biology and taxonomic classification.</title>
        <authorList>
            <person name="Goeker M."/>
        </authorList>
    </citation>
    <scope>NUCLEOTIDE SEQUENCE [LARGE SCALE GENOMIC DNA]</scope>
    <source>
        <strain evidence="3 4">DSM 3984</strain>
    </source>
</reference>
<dbReference type="PANTHER" id="PTHR46112:SF3">
    <property type="entry name" value="AMINOPEPTIDASE YPDF"/>
    <property type="match status" value="1"/>
</dbReference>
<dbReference type="SUPFAM" id="SSF53092">
    <property type="entry name" value="Creatinase/prolidase N-terminal domain"/>
    <property type="match status" value="1"/>
</dbReference>
<organism evidence="3 4">
    <name type="scientific">Clostridium moniliforme</name>
    <dbReference type="NCBI Taxonomy" id="39489"/>
    <lineage>
        <taxon>Bacteria</taxon>
        <taxon>Bacillati</taxon>
        <taxon>Bacillota</taxon>
        <taxon>Clostridia</taxon>
        <taxon>Eubacteriales</taxon>
        <taxon>Clostridiaceae</taxon>
        <taxon>Clostridium</taxon>
    </lineage>
</organism>
<sequence length="359" mass="40758">MKNSRINKAINEMKKNNLSQMIVSSPASLFYLTGKWFSPGERMIALLIKTNGDHKLIINKLFPVEEDLGVDLVWHTDTENAVEILSKYIDKNETLGIDKTWPSHFLLGLMKLNAAKDYENGSLIIDKLRMIKDEEEIEIMKESSKRNDETMLALWENLKEGKTELELVEILKNLYAKNGVNKFSFSPIIAISPNGADPHHSTDASVLKKGHSIVIDMGGIYKDYCSDMTRTVFFNEEPSEEHKKIYNIVKEANERAIAMIKPGVKFSDIDKAARDYIEEKGYGEYFTHRTGHCIGIECHDFGDVSAVNYNEVEPGMIFSIEPGIYLKDDIGVRIEDLVLVTEDGCERLNKVTKELTVIK</sequence>